<dbReference type="PANTHER" id="PTHR32166:SF121">
    <property type="entry name" value="DUF659 DOMAIN-CONTAINING PROTEIN"/>
    <property type="match status" value="1"/>
</dbReference>
<sequence length="389" mass="43764">MEAITLIIYSGLMLVVRRTLAALPEALSPSLAPVVSPSSAPATLQSLSSPGSCPVALNFDRLHLLKSQHQHAVASHRRSSTVNTGSPPSTPVSGCVCKLVSPLIYLLRVVDADDPPSLGYVYEGMLRAEDAIKEMFRQSNTAYQPYTDIINSRWDKHLKKDLHAAAYFLNPKFFFNENYKEAPDVMRGLLDLVTLYCKCNNLDSVQAMKEIHLYRDRKESFDRQEVIPATSELKPDEWWRLFGGSAPCLQKIAVRILSQASASSGCERNWSLFDQIHTKRRNRLEHDRLNDIVYVTYNLRLKSRKEKEKRKQKTQHDPIDYEIDFWVTEEVVEKEPDLPSEIDADLYPSGGGSSGLYAASLSSADQGGNEGEDHPTEADLQQVLADFDY</sequence>
<evidence type="ECO:0000256" key="1">
    <source>
        <dbReference type="SAM" id="MobiDB-lite"/>
    </source>
</evidence>
<feature type="region of interest" description="Disordered" evidence="1">
    <location>
        <begin position="357"/>
        <end position="389"/>
    </location>
</feature>
<name>A0A445ARF3_ARAHY</name>
<accession>A0A445ARF3</accession>
<dbReference type="InterPro" id="IPR012337">
    <property type="entry name" value="RNaseH-like_sf"/>
</dbReference>
<dbReference type="Pfam" id="PF05699">
    <property type="entry name" value="Dimer_Tnp_hAT"/>
    <property type="match status" value="1"/>
</dbReference>
<feature type="domain" description="HAT C-terminal dimerisation" evidence="3">
    <location>
        <begin position="217"/>
        <end position="299"/>
    </location>
</feature>
<dbReference type="STRING" id="3818.A0A445ARF3"/>
<feature type="chain" id="PRO_5019303854" description="HAT C-terminal dimerisation domain-containing protein" evidence="2">
    <location>
        <begin position="22"/>
        <end position="389"/>
    </location>
</feature>
<feature type="signal peptide" evidence="2">
    <location>
        <begin position="1"/>
        <end position="21"/>
    </location>
</feature>
<protein>
    <recommendedName>
        <fullName evidence="3">HAT C-terminal dimerisation domain-containing protein</fullName>
    </recommendedName>
</protein>
<keyword evidence="5" id="KW-1185">Reference proteome</keyword>
<evidence type="ECO:0000313" key="5">
    <source>
        <dbReference type="Proteomes" id="UP000289738"/>
    </source>
</evidence>
<reference evidence="4 5" key="1">
    <citation type="submission" date="2019-01" db="EMBL/GenBank/DDBJ databases">
        <title>Sequencing of cultivated peanut Arachis hypogaea provides insights into genome evolution and oil improvement.</title>
        <authorList>
            <person name="Chen X."/>
        </authorList>
    </citation>
    <scope>NUCLEOTIDE SEQUENCE [LARGE SCALE GENOMIC DNA]</scope>
    <source>
        <strain evidence="5">cv. Fuhuasheng</strain>
        <tissue evidence="4">Leaves</tissue>
    </source>
</reference>
<dbReference type="SUPFAM" id="SSF53098">
    <property type="entry name" value="Ribonuclease H-like"/>
    <property type="match status" value="1"/>
</dbReference>
<comment type="caution">
    <text evidence="4">The sequence shown here is derived from an EMBL/GenBank/DDBJ whole genome shotgun (WGS) entry which is preliminary data.</text>
</comment>
<dbReference type="InterPro" id="IPR008906">
    <property type="entry name" value="HATC_C_dom"/>
</dbReference>
<evidence type="ECO:0000256" key="2">
    <source>
        <dbReference type="SAM" id="SignalP"/>
    </source>
</evidence>
<evidence type="ECO:0000259" key="3">
    <source>
        <dbReference type="Pfam" id="PF05699"/>
    </source>
</evidence>
<proteinExistence type="predicted"/>
<dbReference type="Proteomes" id="UP000289738">
    <property type="component" value="Chromosome B01"/>
</dbReference>
<dbReference type="PANTHER" id="PTHR32166">
    <property type="entry name" value="OSJNBA0013A04.12 PROTEIN"/>
    <property type="match status" value="1"/>
</dbReference>
<dbReference type="AlphaFoldDB" id="A0A445ARF3"/>
<evidence type="ECO:0000313" key="4">
    <source>
        <dbReference type="EMBL" id="RYR28985.1"/>
    </source>
</evidence>
<gene>
    <name evidence="4" type="ORF">Ahy_B01g053231</name>
</gene>
<dbReference type="EMBL" id="SDMP01000011">
    <property type="protein sequence ID" value="RYR28985.1"/>
    <property type="molecule type" value="Genomic_DNA"/>
</dbReference>
<keyword evidence="2" id="KW-0732">Signal</keyword>
<organism evidence="4 5">
    <name type="scientific">Arachis hypogaea</name>
    <name type="common">Peanut</name>
    <dbReference type="NCBI Taxonomy" id="3818"/>
    <lineage>
        <taxon>Eukaryota</taxon>
        <taxon>Viridiplantae</taxon>
        <taxon>Streptophyta</taxon>
        <taxon>Embryophyta</taxon>
        <taxon>Tracheophyta</taxon>
        <taxon>Spermatophyta</taxon>
        <taxon>Magnoliopsida</taxon>
        <taxon>eudicotyledons</taxon>
        <taxon>Gunneridae</taxon>
        <taxon>Pentapetalae</taxon>
        <taxon>rosids</taxon>
        <taxon>fabids</taxon>
        <taxon>Fabales</taxon>
        <taxon>Fabaceae</taxon>
        <taxon>Papilionoideae</taxon>
        <taxon>50 kb inversion clade</taxon>
        <taxon>dalbergioids sensu lato</taxon>
        <taxon>Dalbergieae</taxon>
        <taxon>Pterocarpus clade</taxon>
        <taxon>Arachis</taxon>
    </lineage>
</organism>
<dbReference type="GO" id="GO:0046983">
    <property type="term" value="F:protein dimerization activity"/>
    <property type="evidence" value="ECO:0007669"/>
    <property type="project" value="InterPro"/>
</dbReference>